<proteinExistence type="predicted"/>
<dbReference type="RefSeq" id="XP_002959954.1">
    <property type="nucleotide sequence ID" value="XM_002959908.1"/>
</dbReference>
<dbReference type="InParanoid" id="D8UMR8"/>
<accession>D8UMR8</accession>
<dbReference type="AlphaFoldDB" id="D8UMR8"/>
<dbReference type="OrthoDB" id="2668416at2759"/>
<evidence type="ECO:0000313" key="1">
    <source>
        <dbReference type="EMBL" id="EFJ38981.1"/>
    </source>
</evidence>
<dbReference type="EMBL" id="GL379314">
    <property type="protein sequence ID" value="EFJ38981.1"/>
    <property type="molecule type" value="Genomic_DNA"/>
</dbReference>
<sequence>MGAAALALASTERLRRFWSIRNDNSRGFWENQVLGDWVAIGARYPDREDAEYLRNFRVTKGPFLELYRSVGSAMDRQPQAAVREPIGGPKRFAVVLDWLSLGSFYRQLAGKYDISSSAFHEAIHEGVGLFLTMLVPREITMPSTDKELQQ</sequence>
<dbReference type="Proteomes" id="UP000001058">
    <property type="component" value="Unassembled WGS sequence"/>
</dbReference>
<keyword evidence="2" id="KW-1185">Reference proteome</keyword>
<evidence type="ECO:0000313" key="2">
    <source>
        <dbReference type="Proteomes" id="UP000001058"/>
    </source>
</evidence>
<organism evidence="2">
    <name type="scientific">Volvox carteri f. nagariensis</name>
    <dbReference type="NCBI Taxonomy" id="3068"/>
    <lineage>
        <taxon>Eukaryota</taxon>
        <taxon>Viridiplantae</taxon>
        <taxon>Chlorophyta</taxon>
        <taxon>core chlorophytes</taxon>
        <taxon>Chlorophyceae</taxon>
        <taxon>CS clade</taxon>
        <taxon>Chlamydomonadales</taxon>
        <taxon>Volvocaceae</taxon>
        <taxon>Volvox</taxon>
    </lineage>
</organism>
<dbReference type="KEGG" id="vcn:VOLCADRAFT_101473"/>
<gene>
    <name evidence="1" type="ORF">VOLCADRAFT_101473</name>
</gene>
<protein>
    <submittedName>
        <fullName evidence="1">Uncharacterized protein</fullName>
    </submittedName>
</protein>
<dbReference type="GeneID" id="9614983"/>
<feature type="non-terminal residue" evidence="1">
    <location>
        <position position="150"/>
    </location>
</feature>
<reference evidence="1 2" key="1">
    <citation type="journal article" date="2010" name="Science">
        <title>Genomic analysis of organismal complexity in the multicellular green alga Volvox carteri.</title>
        <authorList>
            <person name="Prochnik S.E."/>
            <person name="Umen J."/>
            <person name="Nedelcu A.M."/>
            <person name="Hallmann A."/>
            <person name="Miller S.M."/>
            <person name="Nishii I."/>
            <person name="Ferris P."/>
            <person name="Kuo A."/>
            <person name="Mitros T."/>
            <person name="Fritz-Laylin L.K."/>
            <person name="Hellsten U."/>
            <person name="Chapman J."/>
            <person name="Simakov O."/>
            <person name="Rensing S.A."/>
            <person name="Terry A."/>
            <person name="Pangilinan J."/>
            <person name="Kapitonov V."/>
            <person name="Jurka J."/>
            <person name="Salamov A."/>
            <person name="Shapiro H."/>
            <person name="Schmutz J."/>
            <person name="Grimwood J."/>
            <person name="Lindquist E."/>
            <person name="Lucas S."/>
            <person name="Grigoriev I.V."/>
            <person name="Schmitt R."/>
            <person name="Kirk D."/>
            <person name="Rokhsar D.S."/>
        </authorList>
    </citation>
    <scope>NUCLEOTIDE SEQUENCE [LARGE SCALE GENOMIC DNA]</scope>
    <source>
        <strain evidence="2">f. Nagariensis / Eve</strain>
    </source>
</reference>
<name>D8UMR8_VOLCA</name>